<accession>A0A0L0EW44</accession>
<dbReference type="Proteomes" id="UP000036850">
    <property type="component" value="Unassembled WGS sequence"/>
</dbReference>
<protein>
    <submittedName>
        <fullName evidence="2">Uncharacterized protein</fullName>
    </submittedName>
</protein>
<reference evidence="3" key="1">
    <citation type="submission" date="2015-07" db="EMBL/GenBank/DDBJ databases">
        <title>Draft genome sequence of a Pseudoalteromonas rubra strain, OCN096, isolated from Kaneohe Bay, Oahu, Hawaii.</title>
        <authorList>
            <person name="Beurmann S."/>
            <person name="Ushijima B."/>
            <person name="Belcaid M."/>
            <person name="Callahan S.M."/>
            <person name="Aeby G.S."/>
        </authorList>
    </citation>
    <scope>NUCLEOTIDE SEQUENCE [LARGE SCALE GENOMIC DNA]</scope>
    <source>
        <strain evidence="3">OCN096</strain>
    </source>
</reference>
<proteinExistence type="predicted"/>
<comment type="caution">
    <text evidence="2">The sequence shown here is derived from an EMBL/GenBank/DDBJ whole genome shotgun (WGS) entry which is preliminary data.</text>
</comment>
<sequence>MDAFKPFLAPIVRLQVSHDGPFKVAGVLDNRTERIKRKKHLVEMERQKHKEEDARNKDEDQSEIDDEEQHLDTWA</sequence>
<dbReference type="OrthoDB" id="6298679at2"/>
<dbReference type="EMBL" id="LFZX01000014">
    <property type="protein sequence ID" value="KNC68671.1"/>
    <property type="molecule type" value="Genomic_DNA"/>
</dbReference>
<evidence type="ECO:0000313" key="2">
    <source>
        <dbReference type="EMBL" id="KNC68671.1"/>
    </source>
</evidence>
<gene>
    <name evidence="2" type="ORF">AC626_03460</name>
</gene>
<feature type="compositionally biased region" description="Basic and acidic residues" evidence="1">
    <location>
        <begin position="41"/>
        <end position="59"/>
    </location>
</feature>
<feature type="compositionally biased region" description="Acidic residues" evidence="1">
    <location>
        <begin position="60"/>
        <end position="69"/>
    </location>
</feature>
<name>A0A0L0EW44_9GAMM</name>
<evidence type="ECO:0000313" key="3">
    <source>
        <dbReference type="Proteomes" id="UP000036850"/>
    </source>
</evidence>
<dbReference type="AlphaFoldDB" id="A0A0L0EW44"/>
<evidence type="ECO:0000256" key="1">
    <source>
        <dbReference type="SAM" id="MobiDB-lite"/>
    </source>
</evidence>
<organism evidence="2 3">
    <name type="scientific">Pseudoalteromonas rubra</name>
    <dbReference type="NCBI Taxonomy" id="43658"/>
    <lineage>
        <taxon>Bacteria</taxon>
        <taxon>Pseudomonadati</taxon>
        <taxon>Pseudomonadota</taxon>
        <taxon>Gammaproteobacteria</taxon>
        <taxon>Alteromonadales</taxon>
        <taxon>Pseudoalteromonadaceae</taxon>
        <taxon>Pseudoalteromonas</taxon>
    </lineage>
</organism>
<feature type="region of interest" description="Disordered" evidence="1">
    <location>
        <begin position="40"/>
        <end position="75"/>
    </location>
</feature>
<dbReference type="PATRIC" id="fig|43658.6.peg.3122"/>